<keyword evidence="2" id="KW-0472">Membrane</keyword>
<evidence type="ECO:0000256" key="3">
    <source>
        <dbReference type="SAM" id="SignalP"/>
    </source>
</evidence>
<feature type="region of interest" description="Disordered" evidence="1">
    <location>
        <begin position="310"/>
        <end position="450"/>
    </location>
</feature>
<feature type="compositionally biased region" description="Gly residues" evidence="1">
    <location>
        <begin position="258"/>
        <end position="270"/>
    </location>
</feature>
<proteinExistence type="predicted"/>
<protein>
    <submittedName>
        <fullName evidence="4">Uncharacterized protein</fullName>
    </submittedName>
</protein>
<dbReference type="EMBL" id="AZHD01000014">
    <property type="protein sequence ID" value="OAA57557.1"/>
    <property type="molecule type" value="Genomic_DNA"/>
</dbReference>
<feature type="compositionally biased region" description="Polar residues" evidence="1">
    <location>
        <begin position="371"/>
        <end position="390"/>
    </location>
</feature>
<feature type="region of interest" description="Disordered" evidence="1">
    <location>
        <begin position="186"/>
        <end position="211"/>
    </location>
</feature>
<feature type="region of interest" description="Disordered" evidence="1">
    <location>
        <begin position="252"/>
        <end position="276"/>
    </location>
</feature>
<dbReference type="AlphaFoldDB" id="A0A167QE39"/>
<organism evidence="4 5">
    <name type="scientific">Niveomyces insectorum RCEF 264</name>
    <dbReference type="NCBI Taxonomy" id="1081102"/>
    <lineage>
        <taxon>Eukaryota</taxon>
        <taxon>Fungi</taxon>
        <taxon>Dikarya</taxon>
        <taxon>Ascomycota</taxon>
        <taxon>Pezizomycotina</taxon>
        <taxon>Sordariomycetes</taxon>
        <taxon>Hypocreomycetidae</taxon>
        <taxon>Hypocreales</taxon>
        <taxon>Cordycipitaceae</taxon>
        <taxon>Niveomyces</taxon>
    </lineage>
</organism>
<evidence type="ECO:0000256" key="2">
    <source>
        <dbReference type="SAM" id="Phobius"/>
    </source>
</evidence>
<feature type="compositionally biased region" description="Low complexity" evidence="1">
    <location>
        <begin position="396"/>
        <end position="407"/>
    </location>
</feature>
<evidence type="ECO:0000313" key="5">
    <source>
        <dbReference type="Proteomes" id="UP000076874"/>
    </source>
</evidence>
<name>A0A167QE39_9HYPO</name>
<accession>A0A167QE39</accession>
<reference evidence="4 5" key="1">
    <citation type="journal article" date="2016" name="Genome Biol. Evol.">
        <title>Divergent and convergent evolution of fungal pathogenicity.</title>
        <authorList>
            <person name="Shang Y."/>
            <person name="Xiao G."/>
            <person name="Zheng P."/>
            <person name="Cen K."/>
            <person name="Zhan S."/>
            <person name="Wang C."/>
        </authorList>
    </citation>
    <scope>NUCLEOTIDE SEQUENCE [LARGE SCALE GENOMIC DNA]</scope>
    <source>
        <strain evidence="4 5">RCEF 264</strain>
    </source>
</reference>
<evidence type="ECO:0000256" key="1">
    <source>
        <dbReference type="SAM" id="MobiDB-lite"/>
    </source>
</evidence>
<comment type="caution">
    <text evidence="4">The sequence shown here is derived from an EMBL/GenBank/DDBJ whole genome shotgun (WGS) entry which is preliminary data.</text>
</comment>
<evidence type="ECO:0000313" key="4">
    <source>
        <dbReference type="EMBL" id="OAA57557.1"/>
    </source>
</evidence>
<feature type="compositionally biased region" description="Basic and acidic residues" evidence="1">
    <location>
        <begin position="440"/>
        <end position="450"/>
    </location>
</feature>
<dbReference type="STRING" id="1081102.A0A167QE39"/>
<feature type="chain" id="PRO_5007891489" evidence="3">
    <location>
        <begin position="17"/>
        <end position="450"/>
    </location>
</feature>
<dbReference type="OrthoDB" id="5347452at2759"/>
<feature type="compositionally biased region" description="Pro residues" evidence="1">
    <location>
        <begin position="192"/>
        <end position="204"/>
    </location>
</feature>
<keyword evidence="5" id="KW-1185">Reference proteome</keyword>
<gene>
    <name evidence="4" type="ORF">SPI_07216</name>
</gene>
<feature type="signal peptide" evidence="3">
    <location>
        <begin position="1"/>
        <end position="16"/>
    </location>
</feature>
<dbReference type="Proteomes" id="UP000076874">
    <property type="component" value="Unassembled WGS sequence"/>
</dbReference>
<feature type="compositionally biased region" description="Low complexity" evidence="1">
    <location>
        <begin position="330"/>
        <end position="366"/>
    </location>
</feature>
<sequence length="450" mass="46105">MALALLYGAALFGAAAEAVIFKQPQATGLPDIPGDAFNPVPTPGPEVKELVRRAASSPTTVFYAQDNTCGYLSGFSSQAYTCNDLVAQCAIITVSSLGYIGCCDDGQCGGFHLNCVDNAQFSSSKCNSDCLSDTFTLKCTDTETPYCNTVSINGGASLQVWGYYCDETPTLGAQLVLHPDLWRRRRHHSTTPPTPPPTPTPTPAPHKTNVGAIAGGTVGGVAGVALLGVLGFFIYRRKRKDVSTQGPVANPGAAGAAGTAGGPGGPGGPGVAAYGVPPANGDMSQVGTPPPPGLVGGYPVDPTKVAYANYSQQSPPLNPDGSPVVPYGSPQANQPPYFAQNQQQPPPQQQQQYPPQPYYAAAAVAPDRNDSASPSSPGYDNRVSSISTGTDPHYLSPQTTGTSATGSGVVGGVPAGQPQVPPTIHEAGGIPLGTPANLQSDHHGEMHELA</sequence>
<keyword evidence="2" id="KW-0812">Transmembrane</keyword>
<keyword evidence="2" id="KW-1133">Transmembrane helix</keyword>
<feature type="transmembrane region" description="Helical" evidence="2">
    <location>
        <begin position="210"/>
        <end position="235"/>
    </location>
</feature>
<keyword evidence="3" id="KW-0732">Signal</keyword>